<feature type="domain" description="PAS" evidence="7">
    <location>
        <begin position="578"/>
        <end position="624"/>
    </location>
</feature>
<dbReference type="PROSITE" id="PS50113">
    <property type="entry name" value="PAC"/>
    <property type="match status" value="1"/>
</dbReference>
<comment type="catalytic activity">
    <reaction evidence="1">
        <text>ATP + protein L-histidine = ADP + protein N-phospho-L-histidine.</text>
        <dbReference type="EC" id="2.7.13.3"/>
    </reaction>
</comment>
<dbReference type="NCBIfam" id="TIGR00229">
    <property type="entry name" value="sensory_box"/>
    <property type="match status" value="4"/>
</dbReference>
<dbReference type="Pfam" id="PF13185">
    <property type="entry name" value="GAF_2"/>
    <property type="match status" value="1"/>
</dbReference>
<gene>
    <name evidence="9" type="ORF">CYPRO_0968</name>
</gene>
<dbReference type="Pfam" id="PF13188">
    <property type="entry name" value="PAS_8"/>
    <property type="match status" value="1"/>
</dbReference>
<evidence type="ECO:0000256" key="2">
    <source>
        <dbReference type="ARBA" id="ARBA00012438"/>
    </source>
</evidence>
<dbReference type="EMBL" id="CP027806">
    <property type="protein sequence ID" value="AXJ00245.1"/>
    <property type="molecule type" value="Genomic_DNA"/>
</dbReference>
<sequence length="1459" mass="167462">MLQHNHVNGLSESAHLGILQFDTDMTIAGMNACFSRYTGIRDFHHQKGKRLEDVMEPDFYTNLKEQRDLLNSGEQTEQAVLFSLVLKRDKRAFTHQAELRQTFDTTSGNGDTGRTFLLLLFPGTPAVSDSGLPKQPSAPSSLKEKNPQQLFGELSQFTRVGTWQLDVASGTLTWSDEVYDMFGISKEDEVPNYEAFFNVLPAEDRGYVREAFENHLADDKKYELLHRIIRPDGVIRVVYEQAQTRRHPDGSARLTEGVVLDVTEVLDYLNTANLYDRNLHALFNQIPLALMVFDYEGRLVQLNKQFTALTGYSTDDFSILEEWHTLAYPDPDYRANIREIWQNAIDKVVPAEGDSLPDMDFEVRLRNGEVAFIEFTHIPNTELLIFSLTNTTSRSTRIKQLEEQEEQLNLISRFSTRFINIPLDRVESELSKALKLISKALGVDRSFILGKNKADNGFHFRHTWQRNPEYAWESPHELLHKLGAGAYPDGGSAILLQTFDGRMVQVNDVIEWLNQKKQLKSLIVPLVTEGELLGYLGFEASSISARFFSYELNIPFMLAEIFINSHNRKTQAEALSERERELTYLYESMADGVVYQNADGYITRANPAAERLLGLTLDQMQGRTSSDPRWHAIQADGSPFPGESHPAMVALKTGKNVENVEMGIFHPEKNKHVWILINARPEFRDGEKPPWQVYTTFTDITALKEQSLRLQQLNDRTEEIGILAQLGFWDVNLETNEARLDAMTRRILGVDATGSDMVPALINLYVEDESRSQSRIRRAVEDCTTNGTPYDLDLKLKTPKGEVKWVRSIGKSLHRGETCIAFWGSVQDITLQKQRVEKLQHQAKLQELFVRIATEFISVLPENTDDLITRSLQNLGEFVGASRFSIYQYDFENQSCRKTHYWDRPGYESEVSPGQLKPLQSFGELPGKHAQGSWVIVSDTSSVPEDDSFWEIPGMEGVKTFMSIPLRQNGGHHGFLALKWIEHPHEQTDDEVGLLTLFASMIENTWWRTALINELDERQQFLTDIFENSGSLITVKDRSGVYHTVNKKWEEVTGLKREQVVGRNDNDLFDPETAEGFIANDNKVMGERITVETEEQLGQGDDARFFISVKFPIFNSKDEVTGLCGIITEITELRKAQQQERQALERTTAVLQANPDLMFVVGVDLRITEYYTKDDDALLYEPTDYVGSSIYKVLPIDIAEDFEKKLMLTHRTQEPQQYSYKLDIHGTTCYYEARLVPYGKLEILIIVRDVTAQKEGERNSRRLDFVVNESLNEIYFFDSNTFNFINANKAALHNLGYKIEELIQLKAWEIKEGFSEEDFQEQLKPLLNGTQQQIQFNARHKRKNGTSYDVLVQVQRFEFEEELLFASFVMDVSQQMRYQNAILKQNKTLRDISWEQSHLVRAPLARLKGLMSLFADKDFEFLSEEKLYEEINKSADEFEQIILDISKKTYIVDEIEKDM</sequence>
<dbReference type="InterPro" id="IPR035965">
    <property type="entry name" value="PAS-like_dom_sf"/>
</dbReference>
<proteinExistence type="predicted"/>
<evidence type="ECO:0000256" key="1">
    <source>
        <dbReference type="ARBA" id="ARBA00000085"/>
    </source>
</evidence>
<dbReference type="GO" id="GO:0004673">
    <property type="term" value="F:protein histidine kinase activity"/>
    <property type="evidence" value="ECO:0007669"/>
    <property type="project" value="UniProtKB-EC"/>
</dbReference>
<dbReference type="Pfam" id="PF13426">
    <property type="entry name" value="PAS_9"/>
    <property type="match status" value="1"/>
</dbReference>
<dbReference type="SMART" id="SM00086">
    <property type="entry name" value="PAC"/>
    <property type="match status" value="5"/>
</dbReference>
<keyword evidence="5" id="KW-0418">Kinase</keyword>
<dbReference type="InterPro" id="IPR013767">
    <property type="entry name" value="PAS_fold"/>
</dbReference>
<dbReference type="EC" id="2.7.13.3" evidence="2"/>
<feature type="domain" description="PAS" evidence="7">
    <location>
        <begin position="275"/>
        <end position="348"/>
    </location>
</feature>
<dbReference type="InterPro" id="IPR000700">
    <property type="entry name" value="PAS-assoc_C"/>
</dbReference>
<evidence type="ECO:0000313" key="9">
    <source>
        <dbReference type="EMBL" id="AXJ00245.1"/>
    </source>
</evidence>
<evidence type="ECO:0000256" key="6">
    <source>
        <dbReference type="SAM" id="Coils"/>
    </source>
</evidence>
<dbReference type="SUPFAM" id="SSF55781">
    <property type="entry name" value="GAF domain-like"/>
    <property type="match status" value="2"/>
</dbReference>
<keyword evidence="10" id="KW-1185">Reference proteome</keyword>
<reference evidence="9 10" key="1">
    <citation type="submission" date="2018-03" db="EMBL/GenBank/DDBJ databases">
        <title>Phenotypic and genomic properties of Cyclonatronum proteinivorum gen. nov., sp. nov., a haloalkaliphilic bacteroidete from soda lakes possessing Na+-translocating rhodopsin.</title>
        <authorList>
            <person name="Toshchakov S.V."/>
            <person name="Korzhenkov A."/>
            <person name="Samarov N.I."/>
            <person name="Kublanov I.V."/>
            <person name="Muntyan M.S."/>
            <person name="Sorokin D.Y."/>
        </authorList>
    </citation>
    <scope>NUCLEOTIDE SEQUENCE [LARGE SCALE GENOMIC DNA]</scope>
    <source>
        <strain evidence="9 10">Omega</strain>
    </source>
</reference>
<dbReference type="Gene3D" id="3.30.450.20">
    <property type="entry name" value="PAS domain"/>
    <property type="match status" value="7"/>
</dbReference>
<dbReference type="Gene3D" id="3.30.450.40">
    <property type="match status" value="1"/>
</dbReference>
<evidence type="ECO:0000256" key="3">
    <source>
        <dbReference type="ARBA" id="ARBA00022553"/>
    </source>
</evidence>
<dbReference type="Proteomes" id="UP000254808">
    <property type="component" value="Chromosome"/>
</dbReference>
<dbReference type="OrthoDB" id="5522855at2"/>
<dbReference type="InterPro" id="IPR003018">
    <property type="entry name" value="GAF"/>
</dbReference>
<name>A0A345UIE3_9BACT</name>
<dbReference type="KEGG" id="cprv:CYPRO_0968"/>
<dbReference type="Pfam" id="PF00989">
    <property type="entry name" value="PAS"/>
    <property type="match status" value="1"/>
</dbReference>
<dbReference type="PANTHER" id="PTHR43304">
    <property type="entry name" value="PHYTOCHROME-LIKE PROTEIN CPH1"/>
    <property type="match status" value="1"/>
</dbReference>
<keyword evidence="6" id="KW-0175">Coiled coil</keyword>
<accession>A0A345UIE3</accession>
<dbReference type="InterPro" id="IPR001610">
    <property type="entry name" value="PAC"/>
</dbReference>
<evidence type="ECO:0000313" key="10">
    <source>
        <dbReference type="Proteomes" id="UP000254808"/>
    </source>
</evidence>
<dbReference type="PANTHER" id="PTHR43304:SF1">
    <property type="entry name" value="PAC DOMAIN-CONTAINING PROTEIN"/>
    <property type="match status" value="1"/>
</dbReference>
<protein>
    <recommendedName>
        <fullName evidence="2">histidine kinase</fullName>
        <ecNumber evidence="2">2.7.13.3</ecNumber>
    </recommendedName>
</protein>
<dbReference type="Pfam" id="PF08448">
    <property type="entry name" value="PAS_4"/>
    <property type="match status" value="2"/>
</dbReference>
<evidence type="ECO:0000256" key="4">
    <source>
        <dbReference type="ARBA" id="ARBA00022679"/>
    </source>
</evidence>
<feature type="domain" description="PAC" evidence="8">
    <location>
        <begin position="1091"/>
        <end position="1142"/>
    </location>
</feature>
<feature type="domain" description="PAS" evidence="7">
    <location>
        <begin position="165"/>
        <end position="219"/>
    </location>
</feature>
<dbReference type="SUPFAM" id="SSF55785">
    <property type="entry name" value="PYP-like sensor domain (PAS domain)"/>
    <property type="match status" value="7"/>
</dbReference>
<dbReference type="SMART" id="SM00091">
    <property type="entry name" value="PAS"/>
    <property type="match status" value="7"/>
</dbReference>
<dbReference type="InterPro" id="IPR013655">
    <property type="entry name" value="PAS_fold_3"/>
</dbReference>
<dbReference type="GO" id="GO:0006355">
    <property type="term" value="P:regulation of DNA-templated transcription"/>
    <property type="evidence" value="ECO:0007669"/>
    <property type="project" value="InterPro"/>
</dbReference>
<organism evidence="9 10">
    <name type="scientific">Cyclonatronum proteinivorum</name>
    <dbReference type="NCBI Taxonomy" id="1457365"/>
    <lineage>
        <taxon>Bacteria</taxon>
        <taxon>Pseudomonadati</taxon>
        <taxon>Balneolota</taxon>
        <taxon>Balneolia</taxon>
        <taxon>Balneolales</taxon>
        <taxon>Cyclonatronaceae</taxon>
        <taxon>Cyclonatronum</taxon>
    </lineage>
</organism>
<feature type="domain" description="PAS" evidence="7">
    <location>
        <begin position="1018"/>
        <end position="1088"/>
    </location>
</feature>
<dbReference type="CDD" id="cd00130">
    <property type="entry name" value="PAS"/>
    <property type="match status" value="5"/>
</dbReference>
<evidence type="ECO:0000259" key="7">
    <source>
        <dbReference type="PROSITE" id="PS50112"/>
    </source>
</evidence>
<dbReference type="Pfam" id="PF08447">
    <property type="entry name" value="PAS_3"/>
    <property type="match status" value="1"/>
</dbReference>
<evidence type="ECO:0000259" key="8">
    <source>
        <dbReference type="PROSITE" id="PS50113"/>
    </source>
</evidence>
<dbReference type="InterPro" id="IPR013656">
    <property type="entry name" value="PAS_4"/>
</dbReference>
<keyword evidence="3" id="KW-0597">Phosphoprotein</keyword>
<keyword evidence="4" id="KW-0808">Transferase</keyword>
<feature type="coiled-coil region" evidence="6">
    <location>
        <begin position="1127"/>
        <end position="1154"/>
    </location>
</feature>
<evidence type="ECO:0000256" key="5">
    <source>
        <dbReference type="ARBA" id="ARBA00022777"/>
    </source>
</evidence>
<dbReference type="InterPro" id="IPR029016">
    <property type="entry name" value="GAF-like_dom_sf"/>
</dbReference>
<dbReference type="InterPro" id="IPR000014">
    <property type="entry name" value="PAS"/>
</dbReference>
<dbReference type="Gene3D" id="2.10.70.100">
    <property type="match status" value="1"/>
</dbReference>
<dbReference type="InterPro" id="IPR052162">
    <property type="entry name" value="Sensor_kinase/Photoreceptor"/>
</dbReference>
<dbReference type="PROSITE" id="PS50112">
    <property type="entry name" value="PAS"/>
    <property type="match status" value="4"/>
</dbReference>